<dbReference type="Pfam" id="PF04314">
    <property type="entry name" value="PCuAC"/>
    <property type="match status" value="1"/>
</dbReference>
<evidence type="ECO:0000313" key="3">
    <source>
        <dbReference type="Proteomes" id="UP000011666"/>
    </source>
</evidence>
<dbReference type="STRING" id="1223545.GS4_07_01150"/>
<dbReference type="InterPro" id="IPR058248">
    <property type="entry name" value="Lxx211020-like"/>
</dbReference>
<dbReference type="InterPro" id="IPR036182">
    <property type="entry name" value="PCuAC_sf"/>
</dbReference>
<proteinExistence type="predicted"/>
<comment type="caution">
    <text evidence="2">The sequence shown here is derived from an EMBL/GenBank/DDBJ whole genome shotgun (WGS) entry which is preliminary data.</text>
</comment>
<evidence type="ECO:0000313" key="2">
    <source>
        <dbReference type="EMBL" id="GAC67366.1"/>
    </source>
</evidence>
<dbReference type="SUPFAM" id="SSF110087">
    <property type="entry name" value="DR1885-like metal-binding protein"/>
    <property type="match status" value="1"/>
</dbReference>
<dbReference type="RefSeq" id="WP_007618458.1">
    <property type="nucleotide sequence ID" value="NZ_BANX01000007.1"/>
</dbReference>
<keyword evidence="3" id="KW-1185">Reference proteome</keyword>
<sequence>MNRRISTRFARLTVAGAAALVTMGLVAGCGDDRPDPRAASALSISDQWVKGAPDGMTAAFGVLTNSGDTDIRIVSASSPAAGRMELHEVVPTDTGAMVMRPKSGGFVVPAKGTATLSPGGDHLMLLDLPAAVTPGQEIGFELTASDGSTMDFDAQVRDFPGAEENYQPGHGSGA</sequence>
<name>M0QGG4_9ACTN</name>
<accession>M0QGG4</accession>
<dbReference type="PANTHER" id="PTHR36302">
    <property type="entry name" value="BLR7088 PROTEIN"/>
    <property type="match status" value="1"/>
</dbReference>
<feature type="signal peptide" evidence="1">
    <location>
        <begin position="1"/>
        <end position="27"/>
    </location>
</feature>
<dbReference type="PANTHER" id="PTHR36302:SF1">
    <property type="entry name" value="COPPER CHAPERONE PCU(A)C"/>
    <property type="match status" value="1"/>
</dbReference>
<dbReference type="Gene3D" id="2.60.40.1890">
    <property type="entry name" value="PCu(A)C copper chaperone"/>
    <property type="match status" value="1"/>
</dbReference>
<dbReference type="Proteomes" id="UP000011666">
    <property type="component" value="Unassembled WGS sequence"/>
</dbReference>
<gene>
    <name evidence="2" type="ORF">GS4_07_01150</name>
</gene>
<dbReference type="AlphaFoldDB" id="M0QGG4"/>
<dbReference type="EMBL" id="BANX01000007">
    <property type="protein sequence ID" value="GAC67366.1"/>
    <property type="molecule type" value="Genomic_DNA"/>
</dbReference>
<evidence type="ECO:0000256" key="1">
    <source>
        <dbReference type="SAM" id="SignalP"/>
    </source>
</evidence>
<protein>
    <recommendedName>
        <fullName evidence="4">Copper chaperone PCu(A)C</fullName>
    </recommendedName>
</protein>
<keyword evidence="1" id="KW-0732">Signal</keyword>
<feature type="chain" id="PRO_5038497044" description="Copper chaperone PCu(A)C" evidence="1">
    <location>
        <begin position="28"/>
        <end position="174"/>
    </location>
</feature>
<organism evidence="2 3">
    <name type="scientific">Gordonia soli NBRC 108243</name>
    <dbReference type="NCBI Taxonomy" id="1223545"/>
    <lineage>
        <taxon>Bacteria</taxon>
        <taxon>Bacillati</taxon>
        <taxon>Actinomycetota</taxon>
        <taxon>Actinomycetes</taxon>
        <taxon>Mycobacteriales</taxon>
        <taxon>Gordoniaceae</taxon>
        <taxon>Gordonia</taxon>
    </lineage>
</organism>
<dbReference type="InterPro" id="IPR007410">
    <property type="entry name" value="LpqE-like"/>
</dbReference>
<dbReference type="PROSITE" id="PS51257">
    <property type="entry name" value="PROKAR_LIPOPROTEIN"/>
    <property type="match status" value="1"/>
</dbReference>
<reference evidence="2 3" key="1">
    <citation type="submission" date="2013-01" db="EMBL/GenBank/DDBJ databases">
        <title>Whole genome shotgun sequence of Gordonia soli NBRC 108243.</title>
        <authorList>
            <person name="Isaki-Nakamura S."/>
            <person name="Hosoyama A."/>
            <person name="Tsuchikane K."/>
            <person name="Ando Y."/>
            <person name="Baba S."/>
            <person name="Ohji S."/>
            <person name="Hamada M."/>
            <person name="Tamura T."/>
            <person name="Yamazoe A."/>
            <person name="Yamazaki S."/>
            <person name="Fujita N."/>
        </authorList>
    </citation>
    <scope>NUCLEOTIDE SEQUENCE [LARGE SCALE GENOMIC DNA]</scope>
    <source>
        <strain evidence="2 3">NBRC 108243</strain>
    </source>
</reference>
<dbReference type="eggNOG" id="COG2847">
    <property type="taxonomic scope" value="Bacteria"/>
</dbReference>
<evidence type="ECO:0008006" key="4">
    <source>
        <dbReference type="Google" id="ProtNLM"/>
    </source>
</evidence>